<dbReference type="HOGENOM" id="CLU_099037_6_1_0"/>
<organism evidence="1">
    <name type="scientific">Solibacter usitatus (strain Ellin6076)</name>
    <dbReference type="NCBI Taxonomy" id="234267"/>
    <lineage>
        <taxon>Bacteria</taxon>
        <taxon>Pseudomonadati</taxon>
        <taxon>Acidobacteriota</taxon>
        <taxon>Terriglobia</taxon>
        <taxon>Bryobacterales</taxon>
        <taxon>Solibacteraceae</taxon>
        <taxon>Candidatus Solibacter</taxon>
    </lineage>
</organism>
<dbReference type="MEROPS" id="A31.004"/>
<dbReference type="GO" id="GO:0004175">
    <property type="term" value="F:endopeptidase activity"/>
    <property type="evidence" value="ECO:0007669"/>
    <property type="project" value="TreeGrafter"/>
</dbReference>
<dbReference type="KEGG" id="sus:Acid_5014"/>
<protein>
    <submittedName>
        <fullName evidence="1">Peptidase M52, hydrogen uptake protein</fullName>
    </submittedName>
</protein>
<accession>Q01WJ5</accession>
<dbReference type="InterPro" id="IPR023430">
    <property type="entry name" value="Pept_HybD-like_dom_sf"/>
</dbReference>
<dbReference type="GO" id="GO:0008047">
    <property type="term" value="F:enzyme activator activity"/>
    <property type="evidence" value="ECO:0007669"/>
    <property type="project" value="InterPro"/>
</dbReference>
<dbReference type="EMBL" id="CP000473">
    <property type="protein sequence ID" value="ABJ85970.1"/>
    <property type="molecule type" value="Genomic_DNA"/>
</dbReference>
<proteinExistence type="predicted"/>
<gene>
    <name evidence="1" type="ordered locus">Acid_5014</name>
</gene>
<dbReference type="STRING" id="234267.Acid_5014"/>
<evidence type="ECO:0000313" key="1">
    <source>
        <dbReference type="EMBL" id="ABJ85970.1"/>
    </source>
</evidence>
<dbReference type="InterPro" id="IPR000671">
    <property type="entry name" value="Peptidase_A31"/>
</dbReference>
<name>Q01WJ5_SOLUE</name>
<dbReference type="Gene3D" id="3.40.50.1450">
    <property type="entry name" value="HybD-like"/>
    <property type="match status" value="1"/>
</dbReference>
<dbReference type="PANTHER" id="PTHR30302:SF5">
    <property type="entry name" value="SLR1876 PROTEIN"/>
    <property type="match status" value="1"/>
</dbReference>
<dbReference type="SUPFAM" id="SSF53163">
    <property type="entry name" value="HybD-like"/>
    <property type="match status" value="1"/>
</dbReference>
<dbReference type="AlphaFoldDB" id="Q01WJ5"/>
<dbReference type="eggNOG" id="COG0680">
    <property type="taxonomic scope" value="Bacteria"/>
</dbReference>
<reference evidence="1" key="1">
    <citation type="submission" date="2006-10" db="EMBL/GenBank/DDBJ databases">
        <title>Complete sequence of Solibacter usitatus Ellin6076.</title>
        <authorList>
            <consortium name="US DOE Joint Genome Institute"/>
            <person name="Copeland A."/>
            <person name="Lucas S."/>
            <person name="Lapidus A."/>
            <person name="Barry K."/>
            <person name="Detter J.C."/>
            <person name="Glavina del Rio T."/>
            <person name="Hammon N."/>
            <person name="Israni S."/>
            <person name="Dalin E."/>
            <person name="Tice H."/>
            <person name="Pitluck S."/>
            <person name="Thompson L.S."/>
            <person name="Brettin T."/>
            <person name="Bruce D."/>
            <person name="Han C."/>
            <person name="Tapia R."/>
            <person name="Gilna P."/>
            <person name="Schmutz J."/>
            <person name="Larimer F."/>
            <person name="Land M."/>
            <person name="Hauser L."/>
            <person name="Kyrpides N."/>
            <person name="Mikhailova N."/>
            <person name="Janssen P.H."/>
            <person name="Kuske C.R."/>
            <person name="Richardson P."/>
        </authorList>
    </citation>
    <scope>NUCLEOTIDE SEQUENCE</scope>
    <source>
        <strain evidence="1">Ellin6076</strain>
    </source>
</reference>
<sequence>MPDTLIIGYGNALRADDGAGYIAAELLRERIHNPAVEVLSMQQLMPELMEPISRAHQVLFIDAAILGRAGSFQRVPLRPAPACSRFTHHATPETLLAGAQSLYGRAPVSLLYTIPGKFFEIGQELTPSVRRAVEALVEELAAVLKMVVAPNGRR</sequence>
<dbReference type="PANTHER" id="PTHR30302">
    <property type="entry name" value="HYDROGENASE 1 MATURATION PROTEASE"/>
    <property type="match status" value="1"/>
</dbReference>
<dbReference type="GO" id="GO:0016485">
    <property type="term" value="P:protein processing"/>
    <property type="evidence" value="ECO:0007669"/>
    <property type="project" value="TreeGrafter"/>
</dbReference>
<dbReference type="OrthoDB" id="9794619at2"/>
<dbReference type="InParanoid" id="Q01WJ5"/>
<dbReference type="CDD" id="cd06066">
    <property type="entry name" value="H2MP_NAD-link-bidir"/>
    <property type="match status" value="1"/>
</dbReference>
<dbReference type="NCBIfam" id="TIGR00072">
    <property type="entry name" value="hydrog_prot"/>
    <property type="match status" value="1"/>
</dbReference>